<dbReference type="AlphaFoldDB" id="A0A160T8G8"/>
<dbReference type="EMBL" id="LN890656">
    <property type="protein sequence ID" value="CUS05708.1"/>
    <property type="molecule type" value="Genomic_DNA"/>
</dbReference>
<dbReference type="Pfam" id="PF04014">
    <property type="entry name" value="MazE_antitoxin"/>
    <property type="match status" value="1"/>
</dbReference>
<dbReference type="OrthoDB" id="9811597at2"/>
<protein>
    <submittedName>
        <fullName evidence="2">Transcriptional regulator, AbrB family</fullName>
    </submittedName>
</protein>
<dbReference type="NCBIfam" id="TIGR01439">
    <property type="entry name" value="lp_hng_hel_AbrB"/>
    <property type="match status" value="1"/>
</dbReference>
<sequence>MATSIVSAKGWVVIPKEMRDRYGLTKGSRVQFVEYGGVISIVPIPEDPIEALYGMFAGEPSMTEALLREHAEEIEKEEAELDHYLRAG</sequence>
<dbReference type="SUPFAM" id="SSF89447">
    <property type="entry name" value="AbrB/MazE/MraZ-like"/>
    <property type="match status" value="1"/>
</dbReference>
<dbReference type="KEGG" id="pbf:CFX0092_B0174"/>
<proteinExistence type="predicted"/>
<accession>A0A160T8G8</accession>
<dbReference type="RefSeq" id="WP_095045083.1">
    <property type="nucleotide sequence ID" value="NZ_LN890656.1"/>
</dbReference>
<feature type="domain" description="SpoVT-AbrB" evidence="1">
    <location>
        <begin position="4"/>
        <end position="49"/>
    </location>
</feature>
<keyword evidence="3" id="KW-1185">Reference proteome</keyword>
<dbReference type="Gene3D" id="2.10.260.10">
    <property type="match status" value="1"/>
</dbReference>
<evidence type="ECO:0000259" key="1">
    <source>
        <dbReference type="SMART" id="SM00966"/>
    </source>
</evidence>
<reference evidence="2" key="1">
    <citation type="submission" date="2016-01" db="EMBL/GenBank/DDBJ databases">
        <authorList>
            <person name="Mcilroy J.S."/>
            <person name="Karst M S."/>
            <person name="Albertsen M."/>
        </authorList>
    </citation>
    <scope>NUCLEOTIDE SEQUENCE</scope>
    <source>
        <strain evidence="2">Cfx-K</strain>
    </source>
</reference>
<evidence type="ECO:0000313" key="3">
    <source>
        <dbReference type="Proteomes" id="UP000215027"/>
    </source>
</evidence>
<dbReference type="SMART" id="SM00966">
    <property type="entry name" value="SpoVT_AbrB"/>
    <property type="match status" value="1"/>
</dbReference>
<dbReference type="GO" id="GO:0003677">
    <property type="term" value="F:DNA binding"/>
    <property type="evidence" value="ECO:0007669"/>
    <property type="project" value="InterPro"/>
</dbReference>
<dbReference type="InterPro" id="IPR037914">
    <property type="entry name" value="SpoVT-AbrB_sf"/>
</dbReference>
<organism evidence="2 3">
    <name type="scientific">Candidatus Promineifilum breve</name>
    <dbReference type="NCBI Taxonomy" id="1806508"/>
    <lineage>
        <taxon>Bacteria</taxon>
        <taxon>Bacillati</taxon>
        <taxon>Chloroflexota</taxon>
        <taxon>Ardenticatenia</taxon>
        <taxon>Candidatus Promineifilales</taxon>
        <taxon>Candidatus Promineifilaceae</taxon>
        <taxon>Candidatus Promineifilum</taxon>
    </lineage>
</organism>
<dbReference type="Proteomes" id="UP000215027">
    <property type="component" value="Chromosome II"/>
</dbReference>
<dbReference type="InterPro" id="IPR007159">
    <property type="entry name" value="SpoVT-AbrB_dom"/>
</dbReference>
<name>A0A160T8G8_9CHLR</name>
<evidence type="ECO:0000313" key="2">
    <source>
        <dbReference type="EMBL" id="CUS05708.1"/>
    </source>
</evidence>
<gene>
    <name evidence="2" type="ORF">CFX0092_B0174</name>
</gene>